<dbReference type="Proteomes" id="UP000034107">
    <property type="component" value="Unassembled WGS sequence"/>
</dbReference>
<protein>
    <submittedName>
        <fullName evidence="1">Secreted protein</fullName>
    </submittedName>
</protein>
<sequence length="44" mass="4792">NGGKDQFGRQVANPAGIDLSEGTWADLGMTNNDWVIVEFLWTAP</sequence>
<feature type="non-terminal residue" evidence="1">
    <location>
        <position position="1"/>
    </location>
</feature>
<evidence type="ECO:0000313" key="2">
    <source>
        <dbReference type="Proteomes" id="UP000034107"/>
    </source>
</evidence>
<reference evidence="1 2" key="1">
    <citation type="journal article" date="2015" name="Nature">
        <title>rRNA introns, odd ribosomes, and small enigmatic genomes across a large radiation of phyla.</title>
        <authorList>
            <person name="Brown C.T."/>
            <person name="Hug L.A."/>
            <person name="Thomas B.C."/>
            <person name="Sharon I."/>
            <person name="Castelle C.J."/>
            <person name="Singh A."/>
            <person name="Wilkins M.J."/>
            <person name="Williams K.H."/>
            <person name="Banfield J.F."/>
        </authorList>
    </citation>
    <scope>NUCLEOTIDE SEQUENCE [LARGE SCALE GENOMIC DNA]</scope>
</reference>
<comment type="caution">
    <text evidence="1">The sequence shown here is derived from an EMBL/GenBank/DDBJ whole genome shotgun (WGS) entry which is preliminary data.</text>
</comment>
<dbReference type="AlphaFoldDB" id="A0A0G1NJU6"/>
<dbReference type="PATRIC" id="fig|1618732.3.peg.854"/>
<dbReference type="EMBL" id="LCLS01000030">
    <property type="protein sequence ID" value="KKU20736.1"/>
    <property type="molecule type" value="Genomic_DNA"/>
</dbReference>
<name>A0A0G1NJU6_9BACT</name>
<organism evidence="1 2">
    <name type="scientific">Candidatus Nomurabacteria bacterium GW2011_GWA1_46_11</name>
    <dbReference type="NCBI Taxonomy" id="1618732"/>
    <lineage>
        <taxon>Bacteria</taxon>
        <taxon>Candidatus Nomuraibacteriota</taxon>
    </lineage>
</organism>
<gene>
    <name evidence="1" type="ORF">UX31_C0030G0009</name>
</gene>
<accession>A0A0G1NJU6</accession>
<evidence type="ECO:0000313" key="1">
    <source>
        <dbReference type="EMBL" id="KKU20736.1"/>
    </source>
</evidence>
<proteinExistence type="predicted"/>